<dbReference type="Proteomes" id="UP000681967">
    <property type="component" value="Unassembled WGS sequence"/>
</dbReference>
<dbReference type="EMBL" id="CAJOBJ010010851">
    <property type="protein sequence ID" value="CAF4156169.1"/>
    <property type="molecule type" value="Genomic_DNA"/>
</dbReference>
<evidence type="ECO:0000313" key="2">
    <source>
        <dbReference type="EMBL" id="CAF4156169.1"/>
    </source>
</evidence>
<sequence>WAARLPMTSSSNESTVQEDRQQLLTETEKNGYVIVNPTTTGGNIALVGTSGLSHHPNRATDATQQSTSVTLKVCRFDCYLSQKIKIKSMFIIIITRRNFYRVLNANTNLYFQSTIT</sequence>
<gene>
    <name evidence="3" type="ORF">BYL167_LOCUS76836</name>
    <name evidence="2" type="ORF">GIL414_LOCUS19742</name>
</gene>
<proteinExistence type="predicted"/>
<name>A0A8S2REJ4_9BILA</name>
<organism evidence="2 4">
    <name type="scientific">Rotaria magnacalcarata</name>
    <dbReference type="NCBI Taxonomy" id="392030"/>
    <lineage>
        <taxon>Eukaryota</taxon>
        <taxon>Metazoa</taxon>
        <taxon>Spiralia</taxon>
        <taxon>Gnathifera</taxon>
        <taxon>Rotifera</taxon>
        <taxon>Eurotatoria</taxon>
        <taxon>Bdelloidea</taxon>
        <taxon>Philodinida</taxon>
        <taxon>Philodinidae</taxon>
        <taxon>Rotaria</taxon>
    </lineage>
</organism>
<evidence type="ECO:0000313" key="3">
    <source>
        <dbReference type="EMBL" id="CAF5169210.1"/>
    </source>
</evidence>
<accession>A0A8S2REJ4</accession>
<comment type="caution">
    <text evidence="2">The sequence shown here is derived from an EMBL/GenBank/DDBJ whole genome shotgun (WGS) entry which is preliminary data.</text>
</comment>
<evidence type="ECO:0000256" key="1">
    <source>
        <dbReference type="SAM" id="MobiDB-lite"/>
    </source>
</evidence>
<feature type="non-terminal residue" evidence="2">
    <location>
        <position position="1"/>
    </location>
</feature>
<dbReference type="AlphaFoldDB" id="A0A8S2REJ4"/>
<reference evidence="2" key="1">
    <citation type="submission" date="2021-02" db="EMBL/GenBank/DDBJ databases">
        <authorList>
            <person name="Nowell W R."/>
        </authorList>
    </citation>
    <scope>NUCLEOTIDE SEQUENCE</scope>
</reference>
<feature type="region of interest" description="Disordered" evidence="1">
    <location>
        <begin position="1"/>
        <end position="20"/>
    </location>
</feature>
<protein>
    <submittedName>
        <fullName evidence="2">Uncharacterized protein</fullName>
    </submittedName>
</protein>
<dbReference type="Proteomes" id="UP000681720">
    <property type="component" value="Unassembled WGS sequence"/>
</dbReference>
<dbReference type="EMBL" id="CAJOBH010278211">
    <property type="protein sequence ID" value="CAF5169210.1"/>
    <property type="molecule type" value="Genomic_DNA"/>
</dbReference>
<evidence type="ECO:0000313" key="4">
    <source>
        <dbReference type="Proteomes" id="UP000681720"/>
    </source>
</evidence>